<protein>
    <submittedName>
        <fullName evidence="5">CBS domain-containing protein</fullName>
    </submittedName>
</protein>
<feature type="domain" description="CBS" evidence="4">
    <location>
        <begin position="99"/>
        <end position="154"/>
    </location>
</feature>
<dbReference type="Gene3D" id="3.10.580.10">
    <property type="entry name" value="CBS-domain"/>
    <property type="match status" value="1"/>
</dbReference>
<comment type="caution">
    <text evidence="5">The sequence shown here is derived from an EMBL/GenBank/DDBJ whole genome shotgun (WGS) entry which is preliminary data.</text>
</comment>
<feature type="domain" description="BON" evidence="3">
    <location>
        <begin position="162"/>
        <end position="230"/>
    </location>
</feature>
<organism evidence="5 6">
    <name type="scientific">Belnapia mucosa</name>
    <dbReference type="NCBI Taxonomy" id="2804532"/>
    <lineage>
        <taxon>Bacteria</taxon>
        <taxon>Pseudomonadati</taxon>
        <taxon>Pseudomonadota</taxon>
        <taxon>Alphaproteobacteria</taxon>
        <taxon>Acetobacterales</taxon>
        <taxon>Roseomonadaceae</taxon>
        <taxon>Belnapia</taxon>
    </lineage>
</organism>
<dbReference type="PROSITE" id="PS51371">
    <property type="entry name" value="CBS"/>
    <property type="match status" value="2"/>
</dbReference>
<evidence type="ECO:0000313" key="5">
    <source>
        <dbReference type="EMBL" id="MBL6457375.1"/>
    </source>
</evidence>
<dbReference type="InterPro" id="IPR000644">
    <property type="entry name" value="CBS_dom"/>
</dbReference>
<keyword evidence="1 2" id="KW-0129">CBS domain</keyword>
<evidence type="ECO:0000259" key="4">
    <source>
        <dbReference type="PROSITE" id="PS51371"/>
    </source>
</evidence>
<name>A0ABS1V6S3_9PROT</name>
<evidence type="ECO:0000256" key="2">
    <source>
        <dbReference type="PROSITE-ProRule" id="PRU00703"/>
    </source>
</evidence>
<feature type="domain" description="CBS" evidence="4">
    <location>
        <begin position="12"/>
        <end position="68"/>
    </location>
</feature>
<evidence type="ECO:0000256" key="1">
    <source>
        <dbReference type="ARBA" id="ARBA00023122"/>
    </source>
</evidence>
<evidence type="ECO:0000313" key="6">
    <source>
        <dbReference type="Proteomes" id="UP000606490"/>
    </source>
</evidence>
<dbReference type="Gene3D" id="3.30.1340.30">
    <property type="match status" value="1"/>
</dbReference>
<dbReference type="Pfam" id="PF00571">
    <property type="entry name" value="CBS"/>
    <property type="match status" value="2"/>
</dbReference>
<dbReference type="EMBL" id="JAEUXJ010000008">
    <property type="protein sequence ID" value="MBL6457375.1"/>
    <property type="molecule type" value="Genomic_DNA"/>
</dbReference>
<dbReference type="CDD" id="cd04586">
    <property type="entry name" value="CBS_pair_BON_assoc"/>
    <property type="match status" value="1"/>
</dbReference>
<gene>
    <name evidence="5" type="ORF">JMJ55_18735</name>
</gene>
<sequence>MQTRPLLAKDLMTRGVLTVPPGMPVNILAQMLTQRGISAVPVVSETGQVLGIVTEADLLRRLASAEDPKKGLLAQILSSQNRQAARYARTHGRTAGDIMTTGVITVEEETSAAHIAHLLEEKGIKRVPVLRQGKLVGLVSRTDLLHAVLDPPPSIKAEAGTEDEQILRAIEDERGRQPWSNGAFVFADVTDGVVRLHGIVRSEEIRRGMCMLAQRIEGVKRVIDEMSVTSGVVMPGL</sequence>
<dbReference type="SUPFAM" id="SSF54631">
    <property type="entry name" value="CBS-domain pair"/>
    <property type="match status" value="1"/>
</dbReference>
<dbReference type="Proteomes" id="UP000606490">
    <property type="component" value="Unassembled WGS sequence"/>
</dbReference>
<keyword evidence="6" id="KW-1185">Reference proteome</keyword>
<dbReference type="SMART" id="SM00116">
    <property type="entry name" value="CBS"/>
    <property type="match status" value="2"/>
</dbReference>
<dbReference type="PIRSF" id="PIRSF036990">
    <property type="entry name" value="UCP036990_CBS_BON"/>
    <property type="match status" value="1"/>
</dbReference>
<dbReference type="PROSITE" id="PS50914">
    <property type="entry name" value="BON"/>
    <property type="match status" value="1"/>
</dbReference>
<dbReference type="PANTHER" id="PTHR43080:SF26">
    <property type="entry name" value="REGULATORY PROTEIN"/>
    <property type="match status" value="1"/>
</dbReference>
<dbReference type="PANTHER" id="PTHR43080">
    <property type="entry name" value="CBS DOMAIN-CONTAINING PROTEIN CBSX3, MITOCHONDRIAL"/>
    <property type="match status" value="1"/>
</dbReference>
<dbReference type="InterPro" id="IPR007055">
    <property type="entry name" value="BON_dom"/>
</dbReference>
<dbReference type="InterPro" id="IPR017080">
    <property type="entry name" value="UCP036990_CBS_BON"/>
</dbReference>
<reference evidence="5 6" key="1">
    <citation type="submission" date="2021-01" db="EMBL/GenBank/DDBJ databases">
        <title>Belnapia mucosa sp. nov. and Belnapia arida sp. nov., isolated from the Tabernas Desert (Almeria, Spain).</title>
        <authorList>
            <person name="Molina-Menor E."/>
            <person name="Vidal-Verdu A."/>
            <person name="Calonge A."/>
            <person name="Satari L."/>
            <person name="Pereto Magraner J."/>
            <person name="Porcar Miralles M."/>
        </authorList>
    </citation>
    <scope>NUCLEOTIDE SEQUENCE [LARGE SCALE GENOMIC DNA]</scope>
    <source>
        <strain evidence="5 6">T6</strain>
    </source>
</reference>
<dbReference type="InterPro" id="IPR046342">
    <property type="entry name" value="CBS_dom_sf"/>
</dbReference>
<evidence type="ECO:0000259" key="3">
    <source>
        <dbReference type="PROSITE" id="PS50914"/>
    </source>
</evidence>
<dbReference type="RefSeq" id="WP_202827117.1">
    <property type="nucleotide sequence ID" value="NZ_JAEUXJ010000008.1"/>
</dbReference>
<proteinExistence type="predicted"/>
<dbReference type="Pfam" id="PF04972">
    <property type="entry name" value="BON"/>
    <property type="match status" value="1"/>
</dbReference>
<accession>A0ABS1V6S3</accession>
<dbReference type="InterPro" id="IPR051257">
    <property type="entry name" value="Diverse_CBS-Domain"/>
</dbReference>